<evidence type="ECO:0000256" key="1">
    <source>
        <dbReference type="SAM" id="Phobius"/>
    </source>
</evidence>
<keyword evidence="3" id="KW-1185">Reference proteome</keyword>
<sequence>MAYSIFKKNMACLKKQNSSNNSLQISQNINIRTILNKRVQGQAILQSYKKKNKTLSRKLRNFIVVIVLSDRRLYSYIIFFLYIFIFYENIYNFYVEYAYKSNSI</sequence>
<keyword evidence="1" id="KW-0472">Membrane</keyword>
<keyword evidence="1" id="KW-1133">Transmembrane helix</keyword>
<dbReference type="Proteomes" id="UP001430953">
    <property type="component" value="Unassembled WGS sequence"/>
</dbReference>
<feature type="transmembrane region" description="Helical" evidence="1">
    <location>
        <begin position="73"/>
        <end position="94"/>
    </location>
</feature>
<keyword evidence="1" id="KW-0812">Transmembrane</keyword>
<reference evidence="2 3" key="1">
    <citation type="submission" date="2023-03" db="EMBL/GenBank/DDBJ databases">
        <title>High recombination rates correlate with genetic variation in Cardiocondyla obscurior ants.</title>
        <authorList>
            <person name="Errbii M."/>
        </authorList>
    </citation>
    <scope>NUCLEOTIDE SEQUENCE [LARGE SCALE GENOMIC DNA]</scope>
    <source>
        <strain evidence="2">Alpha-2009</strain>
        <tissue evidence="2">Whole body</tissue>
    </source>
</reference>
<name>A0AAW2EC83_9HYME</name>
<accession>A0AAW2EC83</accession>
<gene>
    <name evidence="2" type="ORF">PUN28_019434</name>
</gene>
<proteinExistence type="predicted"/>
<evidence type="ECO:0000313" key="3">
    <source>
        <dbReference type="Proteomes" id="UP001430953"/>
    </source>
</evidence>
<dbReference type="AlphaFoldDB" id="A0AAW2EC83"/>
<protein>
    <recommendedName>
        <fullName evidence="4">Transmembrane protein</fullName>
    </recommendedName>
</protein>
<organism evidence="2 3">
    <name type="scientific">Cardiocondyla obscurior</name>
    <dbReference type="NCBI Taxonomy" id="286306"/>
    <lineage>
        <taxon>Eukaryota</taxon>
        <taxon>Metazoa</taxon>
        <taxon>Ecdysozoa</taxon>
        <taxon>Arthropoda</taxon>
        <taxon>Hexapoda</taxon>
        <taxon>Insecta</taxon>
        <taxon>Pterygota</taxon>
        <taxon>Neoptera</taxon>
        <taxon>Endopterygota</taxon>
        <taxon>Hymenoptera</taxon>
        <taxon>Apocrita</taxon>
        <taxon>Aculeata</taxon>
        <taxon>Formicoidea</taxon>
        <taxon>Formicidae</taxon>
        <taxon>Myrmicinae</taxon>
        <taxon>Cardiocondyla</taxon>
    </lineage>
</organism>
<comment type="caution">
    <text evidence="2">The sequence shown here is derived from an EMBL/GenBank/DDBJ whole genome shotgun (WGS) entry which is preliminary data.</text>
</comment>
<evidence type="ECO:0008006" key="4">
    <source>
        <dbReference type="Google" id="ProtNLM"/>
    </source>
</evidence>
<evidence type="ECO:0000313" key="2">
    <source>
        <dbReference type="EMBL" id="KAL0101013.1"/>
    </source>
</evidence>
<dbReference type="EMBL" id="JADYXP020000025">
    <property type="protein sequence ID" value="KAL0101013.1"/>
    <property type="molecule type" value="Genomic_DNA"/>
</dbReference>